<dbReference type="SUPFAM" id="SSF117839">
    <property type="entry name" value="WWE domain"/>
    <property type="match status" value="2"/>
</dbReference>
<organism evidence="15 16">
    <name type="scientific">Pipistrellus kuhlii</name>
    <name type="common">Kuhl's pipistrelle</name>
    <dbReference type="NCBI Taxonomy" id="59472"/>
    <lineage>
        <taxon>Eukaryota</taxon>
        <taxon>Metazoa</taxon>
        <taxon>Chordata</taxon>
        <taxon>Craniata</taxon>
        <taxon>Vertebrata</taxon>
        <taxon>Euteleostomi</taxon>
        <taxon>Mammalia</taxon>
        <taxon>Eutheria</taxon>
        <taxon>Laurasiatheria</taxon>
        <taxon>Chiroptera</taxon>
        <taxon>Yangochiroptera</taxon>
        <taxon>Vespertilionidae</taxon>
        <taxon>Pipistrellus</taxon>
    </lineage>
</organism>
<evidence type="ECO:0000256" key="9">
    <source>
        <dbReference type="ARBA" id="ARBA00022976"/>
    </source>
</evidence>
<dbReference type="Proteomes" id="UP000558488">
    <property type="component" value="Unassembled WGS sequence"/>
</dbReference>
<evidence type="ECO:0000256" key="4">
    <source>
        <dbReference type="ARBA" id="ARBA00022679"/>
    </source>
</evidence>
<keyword evidence="16" id="KW-1185">Reference proteome</keyword>
<protein>
    <recommendedName>
        <fullName evidence="11">E3 ubiquitin-protein ligase</fullName>
        <ecNumber evidence="11">2.3.2.27</ecNumber>
    </recommendedName>
</protein>
<dbReference type="CDD" id="cd16672">
    <property type="entry name" value="RING-H2_DTX2"/>
    <property type="match status" value="1"/>
</dbReference>
<evidence type="ECO:0000256" key="6">
    <source>
        <dbReference type="ARBA" id="ARBA00022737"/>
    </source>
</evidence>
<dbReference type="EMBL" id="JACAGB010000004">
    <property type="protein sequence ID" value="KAF6366097.1"/>
    <property type="molecule type" value="Genomic_DNA"/>
</dbReference>
<sequence length="547" mass="58726">MAMAPSSSLSQVYTSPVAVVVWEWQDEMGTWHPYSATVCNYIEQQFAQQKGQRYGMGHSIPLGQADPSLAPYIIDLPSWTQFRQDTGTMRAVRRHLFSQLSAPGRGIVWEWLNDDGSWTAYEASICDYLEQQVARGNQLVDLAPLGYNYVVNYATHTQTNKASNYCRSVRRQAGPPYPVTTIIAPPGHMGLACSCHQCLNNGGTGPVSVRYRHSMTSLPAYPAPQTPQRTAAIFGAHQAFAPYNKPSLSGARSAPRLNTTNPWGGVLPSLGNQPFYCSSLSHLGPQHQPPGSSTASGASASMPSGPGSIPTTVPVQMPKPSRVQQALAGGTPKPEPEQVIRKYTEELKTAPDEDCIICMEKLSVASGYSDVTNSMTIGPGAVGRLTKCSHAFHLLCLLAMYCNGNKDGSLQCPSCKTIYGEKTGTQPRGKMEVFSYPVSLPGHEDCGTILIVYNIPPGVQGPEHPNPGKPFTARGFPRQCYLPDNAQGRKVRPRATLGKGPPLAGLCPSADSSARPLFPGTCCGLASSGAGSTRSTLHWSVGRSRCL</sequence>
<feature type="domain" description="RING-type" evidence="13">
    <location>
        <begin position="355"/>
        <end position="416"/>
    </location>
</feature>
<keyword evidence="6" id="KW-0677">Repeat</keyword>
<dbReference type="FunFam" id="3.30.720.50:FF:000005">
    <property type="entry name" value="Probable E3 ubiquitin-protein ligase DTX2"/>
    <property type="match status" value="1"/>
</dbReference>
<evidence type="ECO:0000256" key="12">
    <source>
        <dbReference type="SAM" id="MobiDB-lite"/>
    </source>
</evidence>
<name>A0A7J7YVP0_PIPKU</name>
<comment type="subcellular location">
    <subcellularLocation>
        <location evidence="11">Cytoplasm</location>
    </subcellularLocation>
</comment>
<dbReference type="GO" id="GO:0016567">
    <property type="term" value="P:protein ubiquitination"/>
    <property type="evidence" value="ECO:0007669"/>
    <property type="project" value="UniProtKB-UniRule"/>
</dbReference>
<dbReference type="InterPro" id="IPR037197">
    <property type="entry name" value="WWE_dom_sf"/>
</dbReference>
<keyword evidence="5 11" id="KW-0479">Metal-binding</keyword>
<dbReference type="GO" id="GO:0007219">
    <property type="term" value="P:Notch signaling pathway"/>
    <property type="evidence" value="ECO:0007669"/>
    <property type="project" value="UniProtKB-KW"/>
</dbReference>
<dbReference type="InterPro" id="IPR039398">
    <property type="entry name" value="Deltex_fam"/>
</dbReference>
<dbReference type="PANTHER" id="PTHR12622">
    <property type="entry name" value="DELTEX-RELATED"/>
    <property type="match status" value="1"/>
</dbReference>
<dbReference type="InterPro" id="IPR004170">
    <property type="entry name" value="WWE_dom"/>
</dbReference>
<dbReference type="GO" id="GO:0061630">
    <property type="term" value="F:ubiquitin protein ligase activity"/>
    <property type="evidence" value="ECO:0007669"/>
    <property type="project" value="UniProtKB-UniRule"/>
</dbReference>
<dbReference type="SMART" id="SM00184">
    <property type="entry name" value="RING"/>
    <property type="match status" value="1"/>
</dbReference>
<comment type="catalytic activity">
    <reaction evidence="1 11">
        <text>S-ubiquitinyl-[E2 ubiquitin-conjugating enzyme]-L-cysteine + [acceptor protein]-L-lysine = [E2 ubiquitin-conjugating enzyme]-L-cysteine + N(6)-ubiquitinyl-[acceptor protein]-L-lysine.</text>
        <dbReference type="EC" id="2.3.2.27"/>
    </reaction>
</comment>
<evidence type="ECO:0000259" key="14">
    <source>
        <dbReference type="PROSITE" id="PS50918"/>
    </source>
</evidence>
<keyword evidence="9" id="KW-0914">Notch signaling pathway</keyword>
<dbReference type="GO" id="GO:0008270">
    <property type="term" value="F:zinc ion binding"/>
    <property type="evidence" value="ECO:0007669"/>
    <property type="project" value="UniProtKB-KW"/>
</dbReference>
<dbReference type="FunFam" id="3.30.720.50:FF:000004">
    <property type="entry name" value="Probable E3 ubiquitin-protein ligase DTX2"/>
    <property type="match status" value="1"/>
</dbReference>
<dbReference type="AlphaFoldDB" id="A0A7J7YVP0"/>
<dbReference type="Pfam" id="PF02825">
    <property type="entry name" value="WWE"/>
    <property type="match status" value="2"/>
</dbReference>
<keyword evidence="4 11" id="KW-0808">Transferase</keyword>
<feature type="compositionally biased region" description="Low complexity" evidence="12">
    <location>
        <begin position="289"/>
        <end position="308"/>
    </location>
</feature>
<evidence type="ECO:0000256" key="2">
    <source>
        <dbReference type="ARBA" id="ARBA00004906"/>
    </source>
</evidence>
<dbReference type="SUPFAM" id="SSF57850">
    <property type="entry name" value="RING/U-box"/>
    <property type="match status" value="1"/>
</dbReference>
<dbReference type="PROSITE" id="PS50089">
    <property type="entry name" value="ZF_RING_2"/>
    <property type="match status" value="1"/>
</dbReference>
<dbReference type="InterPro" id="IPR013083">
    <property type="entry name" value="Znf_RING/FYVE/PHD"/>
</dbReference>
<evidence type="ECO:0000256" key="8">
    <source>
        <dbReference type="ARBA" id="ARBA00022833"/>
    </source>
</evidence>
<evidence type="ECO:0000256" key="11">
    <source>
        <dbReference type="RuleBase" id="RU367105"/>
    </source>
</evidence>
<keyword evidence="11" id="KW-0963">Cytoplasm</keyword>
<feature type="domain" description="WWE" evidence="14">
    <location>
        <begin position="8"/>
        <end position="94"/>
    </location>
</feature>
<dbReference type="InterPro" id="IPR018123">
    <property type="entry name" value="WWE-dom_subgr"/>
</dbReference>
<dbReference type="Pfam" id="PF18102">
    <property type="entry name" value="DTC"/>
    <property type="match status" value="1"/>
</dbReference>
<dbReference type="PROSITE" id="PS50918">
    <property type="entry name" value="WWE"/>
    <property type="match status" value="2"/>
</dbReference>
<comment type="pathway">
    <text evidence="2 11">Protein modification; protein ubiquitination.</text>
</comment>
<keyword evidence="7 10" id="KW-0863">Zinc-finger</keyword>
<feature type="domain" description="WWE" evidence="14">
    <location>
        <begin position="95"/>
        <end position="171"/>
    </location>
</feature>
<evidence type="ECO:0000313" key="15">
    <source>
        <dbReference type="EMBL" id="KAF6366097.1"/>
    </source>
</evidence>
<evidence type="ECO:0000313" key="16">
    <source>
        <dbReference type="Proteomes" id="UP000558488"/>
    </source>
</evidence>
<evidence type="ECO:0000256" key="5">
    <source>
        <dbReference type="ARBA" id="ARBA00022723"/>
    </source>
</evidence>
<dbReference type="UniPathway" id="UPA00143"/>
<dbReference type="GO" id="GO:0005737">
    <property type="term" value="C:cytoplasm"/>
    <property type="evidence" value="ECO:0007669"/>
    <property type="project" value="UniProtKB-SubCell"/>
</dbReference>
<dbReference type="SMART" id="SM00678">
    <property type="entry name" value="WWE"/>
    <property type="match status" value="2"/>
</dbReference>
<evidence type="ECO:0000256" key="3">
    <source>
        <dbReference type="ARBA" id="ARBA00009413"/>
    </source>
</evidence>
<feature type="region of interest" description="Disordered" evidence="12">
    <location>
        <begin position="280"/>
        <end position="316"/>
    </location>
</feature>
<dbReference type="EC" id="2.3.2.27" evidence="11"/>
<gene>
    <name evidence="15" type="ORF">mPipKuh1_004100</name>
</gene>
<evidence type="ECO:0000259" key="13">
    <source>
        <dbReference type="PROSITE" id="PS50089"/>
    </source>
</evidence>
<dbReference type="Gene3D" id="3.30.40.10">
    <property type="entry name" value="Zinc/RING finger domain, C3HC4 (zinc finger)"/>
    <property type="match status" value="1"/>
</dbReference>
<accession>A0A7J7YVP0</accession>
<evidence type="ECO:0000256" key="10">
    <source>
        <dbReference type="PROSITE-ProRule" id="PRU00175"/>
    </source>
</evidence>
<dbReference type="Gene3D" id="3.30.390.130">
    <property type="match status" value="1"/>
</dbReference>
<dbReference type="InterPro" id="IPR039396">
    <property type="entry name" value="Deltex_C"/>
</dbReference>
<comment type="similarity">
    <text evidence="3 11">Belongs to the Deltex family.</text>
</comment>
<reference evidence="15 16" key="1">
    <citation type="journal article" date="2020" name="Nature">
        <title>Six reference-quality genomes reveal evolution of bat adaptations.</title>
        <authorList>
            <person name="Jebb D."/>
            <person name="Huang Z."/>
            <person name="Pippel M."/>
            <person name="Hughes G.M."/>
            <person name="Lavrichenko K."/>
            <person name="Devanna P."/>
            <person name="Winkler S."/>
            <person name="Jermiin L.S."/>
            <person name="Skirmuntt E.C."/>
            <person name="Katzourakis A."/>
            <person name="Burkitt-Gray L."/>
            <person name="Ray D.A."/>
            <person name="Sullivan K.A.M."/>
            <person name="Roscito J.G."/>
            <person name="Kirilenko B.M."/>
            <person name="Davalos L.M."/>
            <person name="Corthals A.P."/>
            <person name="Power M.L."/>
            <person name="Jones G."/>
            <person name="Ransome R.D."/>
            <person name="Dechmann D.K.N."/>
            <person name="Locatelli A.G."/>
            <person name="Puechmaille S.J."/>
            <person name="Fedrigo O."/>
            <person name="Jarvis E.D."/>
            <person name="Hiller M."/>
            <person name="Vernes S.C."/>
            <person name="Myers E.W."/>
            <person name="Teeling E.C."/>
        </authorList>
    </citation>
    <scope>NUCLEOTIDE SEQUENCE [LARGE SCALE GENOMIC DNA]</scope>
    <source>
        <strain evidence="15">MPipKuh1</strain>
        <tissue evidence="15">Flight muscle</tissue>
    </source>
</reference>
<evidence type="ECO:0000256" key="7">
    <source>
        <dbReference type="ARBA" id="ARBA00022771"/>
    </source>
</evidence>
<dbReference type="Gene3D" id="3.30.720.50">
    <property type="match status" value="2"/>
</dbReference>
<dbReference type="FunFam" id="3.30.40.10:FF:000097">
    <property type="entry name" value="E3 ubiquitin-protein ligase DTX4"/>
    <property type="match status" value="1"/>
</dbReference>
<dbReference type="InterPro" id="IPR039399">
    <property type="entry name" value="Deltex_C_sf"/>
</dbReference>
<evidence type="ECO:0000256" key="1">
    <source>
        <dbReference type="ARBA" id="ARBA00000900"/>
    </source>
</evidence>
<dbReference type="InterPro" id="IPR001841">
    <property type="entry name" value="Znf_RING"/>
</dbReference>
<comment type="caution">
    <text evidence="15">The sequence shown here is derived from an EMBL/GenBank/DDBJ whole genome shotgun (WGS) entry which is preliminary data.</text>
</comment>
<proteinExistence type="inferred from homology"/>
<keyword evidence="8 11" id="KW-0862">Zinc</keyword>